<proteinExistence type="predicted"/>
<dbReference type="GO" id="GO:0003700">
    <property type="term" value="F:DNA-binding transcription factor activity"/>
    <property type="evidence" value="ECO:0007669"/>
    <property type="project" value="InterPro"/>
</dbReference>
<gene>
    <name evidence="2" type="ORF">Pla144_32990</name>
</gene>
<dbReference type="AlphaFoldDB" id="A0A5C6CNR2"/>
<dbReference type="OrthoDB" id="9805730at2"/>
<dbReference type="PROSITE" id="PS01124">
    <property type="entry name" value="HTH_ARAC_FAMILY_2"/>
    <property type="match status" value="1"/>
</dbReference>
<sequence length="79" mass="9063">MTKDAPDFDWFLEKLLATQTGIQAKDKLVREVAVVIWSNIHRSIDVNAIVREIPATRRTLERRFRDQLGLTICEVVAIA</sequence>
<reference evidence="2 3" key="1">
    <citation type="submission" date="2019-02" db="EMBL/GenBank/DDBJ databases">
        <title>Deep-cultivation of Planctomycetes and their phenomic and genomic characterization uncovers novel biology.</title>
        <authorList>
            <person name="Wiegand S."/>
            <person name="Jogler M."/>
            <person name="Boedeker C."/>
            <person name="Pinto D."/>
            <person name="Vollmers J."/>
            <person name="Rivas-Marin E."/>
            <person name="Kohn T."/>
            <person name="Peeters S.H."/>
            <person name="Heuer A."/>
            <person name="Rast P."/>
            <person name="Oberbeckmann S."/>
            <person name="Bunk B."/>
            <person name="Jeske O."/>
            <person name="Meyerdierks A."/>
            <person name="Storesund J.E."/>
            <person name="Kallscheuer N."/>
            <person name="Luecker S."/>
            <person name="Lage O.M."/>
            <person name="Pohl T."/>
            <person name="Merkel B.J."/>
            <person name="Hornburger P."/>
            <person name="Mueller R.-W."/>
            <person name="Bruemmer F."/>
            <person name="Labrenz M."/>
            <person name="Spormann A.M."/>
            <person name="Op Den Camp H."/>
            <person name="Overmann J."/>
            <person name="Amann R."/>
            <person name="Jetten M.S.M."/>
            <person name="Mascher T."/>
            <person name="Medema M.H."/>
            <person name="Devos D.P."/>
            <person name="Kaster A.-K."/>
            <person name="Ovreas L."/>
            <person name="Rohde M."/>
            <person name="Galperin M.Y."/>
            <person name="Jogler C."/>
        </authorList>
    </citation>
    <scope>NUCLEOTIDE SEQUENCE [LARGE SCALE GENOMIC DNA]</scope>
    <source>
        <strain evidence="2 3">Pla144</strain>
    </source>
</reference>
<feature type="domain" description="HTH araC/xylS-type" evidence="1">
    <location>
        <begin position="30"/>
        <end position="79"/>
    </location>
</feature>
<dbReference type="EMBL" id="SJPS01000004">
    <property type="protein sequence ID" value="TWU26082.1"/>
    <property type="molecule type" value="Genomic_DNA"/>
</dbReference>
<evidence type="ECO:0000259" key="1">
    <source>
        <dbReference type="PROSITE" id="PS01124"/>
    </source>
</evidence>
<dbReference type="InterPro" id="IPR018060">
    <property type="entry name" value="HTH_AraC"/>
</dbReference>
<protein>
    <recommendedName>
        <fullName evidence="1">HTH araC/xylS-type domain-containing protein</fullName>
    </recommendedName>
</protein>
<organism evidence="2 3">
    <name type="scientific">Bythopirellula polymerisocia</name>
    <dbReference type="NCBI Taxonomy" id="2528003"/>
    <lineage>
        <taxon>Bacteria</taxon>
        <taxon>Pseudomonadati</taxon>
        <taxon>Planctomycetota</taxon>
        <taxon>Planctomycetia</taxon>
        <taxon>Pirellulales</taxon>
        <taxon>Lacipirellulaceae</taxon>
        <taxon>Bythopirellula</taxon>
    </lineage>
</organism>
<evidence type="ECO:0000313" key="3">
    <source>
        <dbReference type="Proteomes" id="UP000318437"/>
    </source>
</evidence>
<dbReference type="RefSeq" id="WP_146451630.1">
    <property type="nucleotide sequence ID" value="NZ_SJPS01000004.1"/>
</dbReference>
<accession>A0A5C6CNR2</accession>
<keyword evidence="3" id="KW-1185">Reference proteome</keyword>
<name>A0A5C6CNR2_9BACT</name>
<comment type="caution">
    <text evidence="2">The sequence shown here is derived from an EMBL/GenBank/DDBJ whole genome shotgun (WGS) entry which is preliminary data.</text>
</comment>
<dbReference type="GO" id="GO:0043565">
    <property type="term" value="F:sequence-specific DNA binding"/>
    <property type="evidence" value="ECO:0007669"/>
    <property type="project" value="InterPro"/>
</dbReference>
<dbReference type="Proteomes" id="UP000318437">
    <property type="component" value="Unassembled WGS sequence"/>
</dbReference>
<evidence type="ECO:0000313" key="2">
    <source>
        <dbReference type="EMBL" id="TWU26082.1"/>
    </source>
</evidence>